<keyword evidence="2" id="KW-0812">Transmembrane</keyword>
<evidence type="ECO:0000313" key="5">
    <source>
        <dbReference type="Proteomes" id="UP000673691"/>
    </source>
</evidence>
<sequence length="350" mass="37636">VSESESASAGASVTVVVLRVGPEAGKHRLHEKPAFALMAGRRSAASRVRRGAARETAVRTSETTSVLRPSGDVGPRGAARRERLAAIGRAVDGTIIGKRDVAGAVFGLSRAARRFGARQPVDDVRRPRRFRRRRRLDAPADLESPRRARAPQPCLRACDGRRPGPPRLGSAGEKLRRRAVVVFVIVVVVVVAVFVVFGVVSTVRSLFALYGLLSIVVYLAVSVTNIAIWTWVISCTGERYREPLERWTRWFLPPAELAAGRAVAAAEGGEDAEEAGTSAGPEAPAPAEGPADQSDLHPLWPAFLLAVGVNKLLLPVRLTVTALLTRSAAEWLKRWRWAAGLTASRVKAAP</sequence>
<comment type="caution">
    <text evidence="4">The sequence shown here is derived from an EMBL/GenBank/DDBJ whole genome shotgun (WGS) entry which is preliminary data.</text>
</comment>
<dbReference type="Pfam" id="PF06916">
    <property type="entry name" value="FAM210A-B_dom"/>
    <property type="match status" value="1"/>
</dbReference>
<gene>
    <name evidence="4" type="ORF">BJ554DRAFT_3944</name>
</gene>
<keyword evidence="2" id="KW-0472">Membrane</keyword>
<accession>A0A8H8DF58</accession>
<feature type="domain" description="DUF1279" evidence="3">
    <location>
        <begin position="203"/>
        <end position="325"/>
    </location>
</feature>
<reference evidence="4 5" key="1">
    <citation type="journal article" name="Sci. Rep.">
        <title>Genome-scale phylogenetic analyses confirm Olpidium as the closest living zoosporic fungus to the non-flagellated, terrestrial fungi.</title>
        <authorList>
            <person name="Chang Y."/>
            <person name="Rochon D."/>
            <person name="Sekimoto S."/>
            <person name="Wang Y."/>
            <person name="Chovatia M."/>
            <person name="Sandor L."/>
            <person name="Salamov A."/>
            <person name="Grigoriev I.V."/>
            <person name="Stajich J.E."/>
            <person name="Spatafora J.W."/>
        </authorList>
    </citation>
    <scope>NUCLEOTIDE SEQUENCE [LARGE SCALE GENOMIC DNA]</scope>
    <source>
        <strain evidence="4">S191</strain>
    </source>
</reference>
<feature type="transmembrane region" description="Helical" evidence="2">
    <location>
        <begin position="207"/>
        <end position="232"/>
    </location>
</feature>
<evidence type="ECO:0000313" key="4">
    <source>
        <dbReference type="EMBL" id="KAG5456339.1"/>
    </source>
</evidence>
<keyword evidence="5" id="KW-1185">Reference proteome</keyword>
<evidence type="ECO:0000259" key="3">
    <source>
        <dbReference type="Pfam" id="PF06916"/>
    </source>
</evidence>
<dbReference type="Proteomes" id="UP000673691">
    <property type="component" value="Unassembled WGS sequence"/>
</dbReference>
<keyword evidence="2" id="KW-1133">Transmembrane helix</keyword>
<evidence type="ECO:0000256" key="1">
    <source>
        <dbReference type="SAM" id="MobiDB-lite"/>
    </source>
</evidence>
<feature type="transmembrane region" description="Helical" evidence="2">
    <location>
        <begin position="179"/>
        <end position="201"/>
    </location>
</feature>
<evidence type="ECO:0000256" key="2">
    <source>
        <dbReference type="SAM" id="Phobius"/>
    </source>
</evidence>
<name>A0A8H8DF58_9FUNG</name>
<feature type="region of interest" description="Disordered" evidence="1">
    <location>
        <begin position="46"/>
        <end position="78"/>
    </location>
</feature>
<proteinExistence type="predicted"/>
<dbReference type="OrthoDB" id="426386at2759"/>
<dbReference type="AlphaFoldDB" id="A0A8H8DF58"/>
<organism evidence="4 5">
    <name type="scientific">Olpidium bornovanus</name>
    <dbReference type="NCBI Taxonomy" id="278681"/>
    <lineage>
        <taxon>Eukaryota</taxon>
        <taxon>Fungi</taxon>
        <taxon>Fungi incertae sedis</taxon>
        <taxon>Olpidiomycota</taxon>
        <taxon>Olpidiomycotina</taxon>
        <taxon>Olpidiomycetes</taxon>
        <taxon>Olpidiales</taxon>
        <taxon>Olpidiaceae</taxon>
        <taxon>Olpidium</taxon>
    </lineage>
</organism>
<feature type="non-terminal residue" evidence="4">
    <location>
        <position position="1"/>
    </location>
</feature>
<dbReference type="InterPro" id="IPR009688">
    <property type="entry name" value="FAM210A/B-like_dom"/>
</dbReference>
<protein>
    <recommendedName>
        <fullName evidence="3">DUF1279 domain-containing protein</fullName>
    </recommendedName>
</protein>
<feature type="compositionally biased region" description="Low complexity" evidence="1">
    <location>
        <begin position="275"/>
        <end position="291"/>
    </location>
</feature>
<feature type="region of interest" description="Disordered" evidence="1">
    <location>
        <begin position="270"/>
        <end position="292"/>
    </location>
</feature>
<dbReference type="EMBL" id="JAEFCI010011901">
    <property type="protein sequence ID" value="KAG5456339.1"/>
    <property type="molecule type" value="Genomic_DNA"/>
</dbReference>
<feature type="compositionally biased region" description="Polar residues" evidence="1">
    <location>
        <begin position="58"/>
        <end position="67"/>
    </location>
</feature>